<dbReference type="Gene3D" id="3.30.360.10">
    <property type="entry name" value="Dihydrodipicolinate Reductase, domain 2"/>
    <property type="match status" value="1"/>
</dbReference>
<dbReference type="RefSeq" id="WP_004292100.1">
    <property type="nucleotide sequence ID" value="NZ_CABKNQ010000017.1"/>
</dbReference>
<accession>A0A380Z8U0</accession>
<dbReference type="Proteomes" id="UP000291917">
    <property type="component" value="Unassembled WGS sequence"/>
</dbReference>
<dbReference type="GO" id="GO:0102497">
    <property type="term" value="F:scyllo-inositol dehydrogenase (NADP+) activity"/>
    <property type="evidence" value="ECO:0007669"/>
    <property type="project" value="UniProtKB-EC"/>
</dbReference>
<dbReference type="InterPro" id="IPR036291">
    <property type="entry name" value="NAD(P)-bd_dom_sf"/>
</dbReference>
<dbReference type="AlphaFoldDB" id="A0A380Z8U0"/>
<evidence type="ECO:0000313" key="11">
    <source>
        <dbReference type="Proteomes" id="UP000335496"/>
    </source>
</evidence>
<dbReference type="InterPro" id="IPR055170">
    <property type="entry name" value="GFO_IDH_MocA-like_dom"/>
</dbReference>
<dbReference type="Proteomes" id="UP000254424">
    <property type="component" value="Unassembled WGS sequence"/>
</dbReference>
<evidence type="ECO:0000313" key="8">
    <source>
        <dbReference type="EMBL" id="SUV43419.1"/>
    </source>
</evidence>
<dbReference type="EMBL" id="UFSX01000002">
    <property type="protein sequence ID" value="SUV43419.1"/>
    <property type="molecule type" value="Genomic_DNA"/>
</dbReference>
<dbReference type="EC" id="1.1.1.371" evidence="6"/>
<dbReference type="GO" id="GO:0033712">
    <property type="term" value="F:1,5-anhydro-D-fructose reductase (1,5-anhydro-D-mannitol-forming) activity"/>
    <property type="evidence" value="ECO:0007669"/>
    <property type="project" value="UniProtKB-EC"/>
</dbReference>
<comment type="similarity">
    <text evidence="1">Belongs to the Gfo/Idh/MocA family.</text>
</comment>
<keyword evidence="11" id="KW-1185">Reference proteome</keyword>
<dbReference type="Pfam" id="PF01408">
    <property type="entry name" value="GFO_IDH_MocA"/>
    <property type="match status" value="1"/>
</dbReference>
<evidence type="ECO:0000256" key="1">
    <source>
        <dbReference type="ARBA" id="ARBA00010928"/>
    </source>
</evidence>
<keyword evidence="8" id="KW-0808">Transferase</keyword>
<dbReference type="EMBL" id="RCXL01000039">
    <property type="protein sequence ID" value="RYT69073.1"/>
    <property type="molecule type" value="Genomic_DNA"/>
</dbReference>
<reference evidence="8 9" key="1">
    <citation type="submission" date="2018-06" db="EMBL/GenBank/DDBJ databases">
        <authorList>
            <consortium name="Pathogen Informatics"/>
            <person name="Doyle S."/>
        </authorList>
    </citation>
    <scope>NUCLEOTIDE SEQUENCE [LARGE SCALE GENOMIC DNA]</scope>
    <source>
        <strain evidence="8 9">NCTC11155</strain>
    </source>
</reference>
<dbReference type="PANTHER" id="PTHR22604">
    <property type="entry name" value="OXIDOREDUCTASES"/>
    <property type="match status" value="1"/>
</dbReference>
<dbReference type="EC" id="1.1.1.292" evidence="8"/>
<evidence type="ECO:0000256" key="2">
    <source>
        <dbReference type="ARBA" id="ARBA00023002"/>
    </source>
</evidence>
<dbReference type="GO" id="GO:0047115">
    <property type="term" value="F:trans-1,2-dihydrobenzene-1,2-diol dehydrogenase activity"/>
    <property type="evidence" value="ECO:0007669"/>
    <property type="project" value="UniProtKB-EC"/>
</dbReference>
<reference evidence="7 10" key="3">
    <citation type="journal article" date="2019" name="Science, e1252229">
        <title>Invertible promoters mediate bacterial phase variation, antibiotic resistance, and host adaptation in the gut.</title>
        <authorList>
            <person name="Jiang X."/>
            <person name="Hall A.B."/>
            <person name="Arthur T.D."/>
            <person name="Plichta D.R."/>
            <person name="Covington C.T."/>
            <person name="Poyet M."/>
            <person name="Crothers J."/>
            <person name="Moses P.L."/>
            <person name="Tolonen A.C."/>
            <person name="Vlamakis H."/>
            <person name="Alm E.J."/>
            <person name="Xavier R.J."/>
        </authorList>
    </citation>
    <scope>NUCLEOTIDE SEQUENCE [LARGE SCALE GENOMIC DNA]</scope>
    <source>
        <strain evidence="7">Bj_0095</strain>
        <strain evidence="10">bj_0095</strain>
    </source>
</reference>
<reference evidence="5 11" key="2">
    <citation type="journal article" date="2019" name="Nat. Med.">
        <title>A library of human gut bacterial isolates paired with longitudinal multiomics data enables mechanistic microbiome research.</title>
        <authorList>
            <person name="Poyet M."/>
            <person name="Groussin M."/>
            <person name="Gibbons S.M."/>
            <person name="Avila-Pacheco J."/>
            <person name="Jiang X."/>
            <person name="Kearney S.M."/>
            <person name="Perrotta A.R."/>
            <person name="Berdy B."/>
            <person name="Zhao S."/>
            <person name="Lieberman T.D."/>
            <person name="Swanson P.K."/>
            <person name="Smith M."/>
            <person name="Roesemann S."/>
            <person name="Alexander J.E."/>
            <person name="Rich S.A."/>
            <person name="Livny J."/>
            <person name="Vlamakis H."/>
            <person name="Clish C."/>
            <person name="Bullock K."/>
            <person name="Deik A."/>
            <person name="Scott J."/>
            <person name="Pierce K.A."/>
            <person name="Xavier R.J."/>
            <person name="Alm E.J."/>
        </authorList>
    </citation>
    <scope>NUCLEOTIDE SEQUENCE [LARGE SCALE GENOMIC DNA]</scope>
    <source>
        <strain evidence="5 11">BIOML-A1</strain>
    </source>
</reference>
<dbReference type="Gene3D" id="3.40.50.720">
    <property type="entry name" value="NAD(P)-binding Rossmann-like Domain"/>
    <property type="match status" value="1"/>
</dbReference>
<dbReference type="GeneID" id="93069561"/>
<keyword evidence="2 8" id="KW-0560">Oxidoreductase</keyword>
<dbReference type="EMBL" id="CP072227">
    <property type="protein sequence ID" value="QUT44761.1"/>
    <property type="molecule type" value="Genomic_DNA"/>
</dbReference>
<sequence length="331" mass="37550">MNVKNHTIGILGSGWVAEKMAITLAGMKGYECLAIASRTQAHADDFATKHGIARSYGSYEELVKDDDVELVYIATPHALHYEHARLCIEHNKPILCEKAFTANAYEAEVLLNLAENRKVFITEAIWTRYMPLSLKIIELVRQGVIGHPYILTANLCYPVSEKERMQRPELAGGTLLDLGVYALNFAAMIYGDEIERIVSACTKTDTGMDDQESITQFFSNRRMAVLNSSMYPRSDRKGIISGDKGYIIVENINNPEVARVYDLDYRLTAEYPAPPQITGYEYQVIACFEAMKQGLLESPYMPHRETLRIMRIMDELRREWGVTFPNDKLAF</sequence>
<organism evidence="8 9">
    <name type="scientific">Bacteroides eggerthii</name>
    <dbReference type="NCBI Taxonomy" id="28111"/>
    <lineage>
        <taxon>Bacteria</taxon>
        <taxon>Pseudomonadati</taxon>
        <taxon>Bacteroidota</taxon>
        <taxon>Bacteroidia</taxon>
        <taxon>Bacteroidales</taxon>
        <taxon>Bacteroidaceae</taxon>
        <taxon>Bacteroides</taxon>
    </lineage>
</organism>
<dbReference type="GO" id="GO:0000166">
    <property type="term" value="F:nucleotide binding"/>
    <property type="evidence" value="ECO:0007669"/>
    <property type="project" value="InterPro"/>
</dbReference>
<dbReference type="EMBL" id="VVZX01000036">
    <property type="protein sequence ID" value="KAA5269255.1"/>
    <property type="molecule type" value="Genomic_DNA"/>
</dbReference>
<evidence type="ECO:0000313" key="5">
    <source>
        <dbReference type="EMBL" id="KAA5269255.1"/>
    </source>
</evidence>
<name>A0A380Z8U0_9BACE</name>
<dbReference type="EC" id="1.3.1.20" evidence="8"/>
<dbReference type="KEGG" id="beg:INE88_01564"/>
<evidence type="ECO:0000313" key="10">
    <source>
        <dbReference type="Proteomes" id="UP000291917"/>
    </source>
</evidence>
<evidence type="ECO:0000259" key="4">
    <source>
        <dbReference type="Pfam" id="PF22725"/>
    </source>
</evidence>
<protein>
    <submittedName>
        <fullName evidence="8">Cytidyltransferase-related domain-containing protein</fullName>
        <ecNumber evidence="8">1.1.1.292</ecNumber>
        <ecNumber evidence="8">1.3.1.20</ecNumber>
    </submittedName>
    <submittedName>
        <fullName evidence="5">Gfo/Idh/MocA family oxidoreductase</fullName>
    </submittedName>
    <submittedName>
        <fullName evidence="6">Scyllo-inositol 2-dehydrogenase (NADP(+)) IolU</fullName>
        <ecNumber evidence="6">1.1.1.371</ecNumber>
    </submittedName>
</protein>
<dbReference type="SUPFAM" id="SSF55347">
    <property type="entry name" value="Glyceraldehyde-3-phosphate dehydrogenase-like, C-terminal domain"/>
    <property type="match status" value="1"/>
</dbReference>
<evidence type="ECO:0000313" key="6">
    <source>
        <dbReference type="EMBL" id="QUT44761.1"/>
    </source>
</evidence>
<evidence type="ECO:0000313" key="7">
    <source>
        <dbReference type="EMBL" id="RYT69073.1"/>
    </source>
</evidence>
<dbReference type="SUPFAM" id="SSF51735">
    <property type="entry name" value="NAD(P)-binding Rossmann-fold domains"/>
    <property type="match status" value="1"/>
</dbReference>
<dbReference type="Pfam" id="PF22725">
    <property type="entry name" value="GFO_IDH_MocA_C3"/>
    <property type="match status" value="1"/>
</dbReference>
<dbReference type="PANTHER" id="PTHR22604:SF105">
    <property type="entry name" value="TRANS-1,2-DIHYDROBENZENE-1,2-DIOL DEHYDROGENASE"/>
    <property type="match status" value="1"/>
</dbReference>
<dbReference type="Proteomes" id="UP000335496">
    <property type="component" value="Unassembled WGS sequence"/>
</dbReference>
<dbReference type="OrthoDB" id="9795543at2"/>
<evidence type="ECO:0000313" key="9">
    <source>
        <dbReference type="Proteomes" id="UP000254424"/>
    </source>
</evidence>
<evidence type="ECO:0000259" key="3">
    <source>
        <dbReference type="Pfam" id="PF01408"/>
    </source>
</evidence>
<dbReference type="InterPro" id="IPR000683">
    <property type="entry name" value="Gfo/Idh/MocA-like_OxRdtase_N"/>
</dbReference>
<gene>
    <name evidence="8" type="primary">afr_2</name>
    <name evidence="6" type="synonym">iolU</name>
    <name evidence="7" type="ORF">EAJ03_17690</name>
    <name evidence="5" type="ORF">F2Z23_17950</name>
    <name evidence="6" type="ORF">INE88_01564</name>
    <name evidence="8" type="ORF">NCTC11155_02813</name>
</gene>
<dbReference type="GO" id="GO:0016740">
    <property type="term" value="F:transferase activity"/>
    <property type="evidence" value="ECO:0007669"/>
    <property type="project" value="UniProtKB-KW"/>
</dbReference>
<dbReference type="InterPro" id="IPR050984">
    <property type="entry name" value="Gfo/Idh/MocA_domain"/>
</dbReference>
<reference evidence="6" key="4">
    <citation type="journal article" date="2021" name="PLoS Genet.">
        <title>Mobile Type VI secretion system loci of the gut Bacteroidales display extensive intra-ecosystem transfer, multi-species spread and geographical clustering.</title>
        <authorList>
            <person name="Garcia-Bayona L."/>
            <person name="Coyne M.J."/>
            <person name="Comstock L.E."/>
        </authorList>
    </citation>
    <scope>NUCLEOTIDE SEQUENCE</scope>
    <source>
        <strain evidence="6">CL11T00C20</strain>
    </source>
</reference>
<proteinExistence type="inferred from homology"/>
<feature type="domain" description="GFO/IDH/MocA-like oxidoreductase" evidence="4">
    <location>
        <begin position="135"/>
        <end position="247"/>
    </location>
</feature>
<dbReference type="STRING" id="483216.BACEGG_03519"/>
<feature type="domain" description="Gfo/Idh/MocA-like oxidoreductase N-terminal" evidence="3">
    <location>
        <begin position="8"/>
        <end position="121"/>
    </location>
</feature>
<dbReference type="Proteomes" id="UP000679226">
    <property type="component" value="Chromosome"/>
</dbReference>